<dbReference type="InterPro" id="IPR013783">
    <property type="entry name" value="Ig-like_fold"/>
</dbReference>
<evidence type="ECO:0000313" key="5">
    <source>
        <dbReference type="EMBL" id="WGH76045.1"/>
    </source>
</evidence>
<dbReference type="PANTHER" id="PTHR10963">
    <property type="entry name" value="GLYCOSYL HYDROLASE-RELATED"/>
    <property type="match status" value="1"/>
</dbReference>
<dbReference type="PROSITE" id="PS51762">
    <property type="entry name" value="GH16_2"/>
    <property type="match status" value="1"/>
</dbReference>
<dbReference type="Gene3D" id="2.60.120.200">
    <property type="match status" value="1"/>
</dbReference>
<feature type="chain" id="PRO_5045308055" evidence="2">
    <location>
        <begin position="27"/>
        <end position="557"/>
    </location>
</feature>
<organism evidence="5 6">
    <name type="scientific">Tenacibaculum tangerinum</name>
    <dbReference type="NCBI Taxonomy" id="3038772"/>
    <lineage>
        <taxon>Bacteria</taxon>
        <taxon>Pseudomonadati</taxon>
        <taxon>Bacteroidota</taxon>
        <taxon>Flavobacteriia</taxon>
        <taxon>Flavobacteriales</taxon>
        <taxon>Flavobacteriaceae</taxon>
        <taxon>Tenacibaculum</taxon>
    </lineage>
</organism>
<dbReference type="Pfam" id="PF00722">
    <property type="entry name" value="Glyco_hydro_16"/>
    <property type="match status" value="1"/>
</dbReference>
<dbReference type="CDD" id="cd08023">
    <property type="entry name" value="GH16_laminarinase_like"/>
    <property type="match status" value="1"/>
</dbReference>
<dbReference type="Gene3D" id="2.60.40.10">
    <property type="entry name" value="Immunoglobulins"/>
    <property type="match status" value="1"/>
</dbReference>
<proteinExistence type="inferred from homology"/>
<dbReference type="SUPFAM" id="SSF49899">
    <property type="entry name" value="Concanavalin A-like lectins/glucanases"/>
    <property type="match status" value="1"/>
</dbReference>
<feature type="signal peptide" evidence="2">
    <location>
        <begin position="1"/>
        <end position="26"/>
    </location>
</feature>
<dbReference type="InterPro" id="IPR022409">
    <property type="entry name" value="PKD/Chitinase_dom"/>
</dbReference>
<sequence length="557" mass="61025">MKNIKNKITLTILALSLVFLFNQCQSNDYEFGEIIAPTNVNVQVGIVGQDDANPYGDGSGVVMFSVSAENALSYTINFGDGGKESLPSGSVSHVYSKTGVHKYTAVVRAIGAAGVESSKTVEVEVFSSFSDDEALDFLAGTIAGDSKKWYWQANKDLHVGLGPVTDDYGNGEFAYEAWWNNIKAWDEEKSCMYDNEFVFTRTEDGITFEQTQGPAFIPGTYAGVLGVAGDQCHDESVATTMFGVKDVSFGPSTSKAATEGSYNDNPYRGTSFEISDGGFMGWYVGTSKYDIISVTNDELIVRIIEKGGGFAWYHKFTSSKPVKGPNYTYNDLVWEDDFNTDGAPNAANWTYDLGAGGWGNNEAQTYTDNAENVKVEGGNLIITAKADGSGGYTSARIKSEGLYEFTYGRVEVRAKLPEAQGTWPAIWMLGANFSTVGWPNCGEIDIMEQKGDDKNTVLATSHWYDTTNNIKADYGKTTTITNASSEFHLYTLEWTEESVKMYLDDELYYELDNNADLPFNQDFFLILNVAMGGTLGGTIDAGFTEATMEIDYVKVYQ</sequence>
<dbReference type="PROSITE" id="PS50093">
    <property type="entry name" value="PKD"/>
    <property type="match status" value="1"/>
</dbReference>
<evidence type="ECO:0000256" key="1">
    <source>
        <dbReference type="ARBA" id="ARBA00006865"/>
    </source>
</evidence>
<dbReference type="PANTHER" id="PTHR10963:SF55">
    <property type="entry name" value="GLYCOSIDE HYDROLASE FAMILY 16 PROTEIN"/>
    <property type="match status" value="1"/>
</dbReference>
<dbReference type="InterPro" id="IPR035986">
    <property type="entry name" value="PKD_dom_sf"/>
</dbReference>
<dbReference type="RefSeq" id="WP_279651916.1">
    <property type="nucleotide sequence ID" value="NZ_CP122539.1"/>
</dbReference>
<evidence type="ECO:0000259" key="4">
    <source>
        <dbReference type="PROSITE" id="PS51762"/>
    </source>
</evidence>
<accession>A0ABY8L3U1</accession>
<dbReference type="SMART" id="SM00089">
    <property type="entry name" value="PKD"/>
    <property type="match status" value="1"/>
</dbReference>
<feature type="domain" description="GH16" evidence="4">
    <location>
        <begin position="327"/>
        <end position="557"/>
    </location>
</feature>
<keyword evidence="6" id="KW-1185">Reference proteome</keyword>
<comment type="similarity">
    <text evidence="1">Belongs to the glycosyl hydrolase 16 family.</text>
</comment>
<dbReference type="InterPro" id="IPR050546">
    <property type="entry name" value="Glycosyl_Hydrlase_16"/>
</dbReference>
<dbReference type="EMBL" id="CP122539">
    <property type="protein sequence ID" value="WGH76045.1"/>
    <property type="molecule type" value="Genomic_DNA"/>
</dbReference>
<dbReference type="Proteomes" id="UP001232001">
    <property type="component" value="Chromosome"/>
</dbReference>
<keyword evidence="2" id="KW-0732">Signal</keyword>
<feature type="domain" description="PKD" evidence="3">
    <location>
        <begin position="61"/>
        <end position="125"/>
    </location>
</feature>
<evidence type="ECO:0000256" key="2">
    <source>
        <dbReference type="SAM" id="SignalP"/>
    </source>
</evidence>
<dbReference type="SUPFAM" id="SSF49299">
    <property type="entry name" value="PKD domain"/>
    <property type="match status" value="1"/>
</dbReference>
<dbReference type="InterPro" id="IPR000757">
    <property type="entry name" value="Beta-glucanase-like"/>
</dbReference>
<gene>
    <name evidence="5" type="ORF">P8625_02425</name>
</gene>
<evidence type="ECO:0000313" key="6">
    <source>
        <dbReference type="Proteomes" id="UP001232001"/>
    </source>
</evidence>
<evidence type="ECO:0000259" key="3">
    <source>
        <dbReference type="PROSITE" id="PS50093"/>
    </source>
</evidence>
<dbReference type="InterPro" id="IPR000601">
    <property type="entry name" value="PKD_dom"/>
</dbReference>
<name>A0ABY8L3U1_9FLAO</name>
<reference evidence="5 6" key="1">
    <citation type="submission" date="2023-04" db="EMBL/GenBank/DDBJ databases">
        <title>Tenacibaculum tangerinum sp. nov., isolated from sea tidal flat of South Korea.</title>
        <authorList>
            <person name="Lee S.H."/>
            <person name="Kim J.-J."/>
        </authorList>
    </citation>
    <scope>NUCLEOTIDE SEQUENCE [LARGE SCALE GENOMIC DNA]</scope>
    <source>
        <strain evidence="5 6">GRR-S3-23</strain>
    </source>
</reference>
<dbReference type="InterPro" id="IPR013320">
    <property type="entry name" value="ConA-like_dom_sf"/>
</dbReference>
<dbReference type="CDD" id="cd00146">
    <property type="entry name" value="PKD"/>
    <property type="match status" value="1"/>
</dbReference>
<protein>
    <submittedName>
        <fullName evidence="5">Family 16 glycosylhydrolase</fullName>
    </submittedName>
</protein>